<evidence type="ECO:0000313" key="2">
    <source>
        <dbReference type="Proteomes" id="UP000886724"/>
    </source>
</evidence>
<comment type="caution">
    <text evidence="1">The sequence shown here is derived from an EMBL/GenBank/DDBJ whole genome shotgun (WGS) entry which is preliminary data.</text>
</comment>
<protein>
    <submittedName>
        <fullName evidence="1">Uncharacterized protein</fullName>
    </submittedName>
</protein>
<dbReference type="EMBL" id="DXET01000220">
    <property type="protein sequence ID" value="HIX82225.1"/>
    <property type="molecule type" value="Genomic_DNA"/>
</dbReference>
<evidence type="ECO:0000313" key="1">
    <source>
        <dbReference type="EMBL" id="HIX82225.1"/>
    </source>
</evidence>
<proteinExistence type="predicted"/>
<dbReference type="Proteomes" id="UP000886724">
    <property type="component" value="Unassembled WGS sequence"/>
</dbReference>
<sequence length="62" mass="7163">MDDKKLFRLDLSIAVEASSAQEAFDILVTDETLHQIRELVIKSKDNIKEMFEKEEDKPAIIN</sequence>
<gene>
    <name evidence="1" type="ORF">H9980_09695</name>
</gene>
<organism evidence="1 2">
    <name type="scientific">Candidatus Erysipelatoclostridium merdavium</name>
    <dbReference type="NCBI Taxonomy" id="2838566"/>
    <lineage>
        <taxon>Bacteria</taxon>
        <taxon>Bacillati</taxon>
        <taxon>Bacillota</taxon>
        <taxon>Erysipelotrichia</taxon>
        <taxon>Erysipelotrichales</taxon>
        <taxon>Erysipelotrichales incertae sedis</taxon>
    </lineage>
</organism>
<accession>A0A9D2BMJ4</accession>
<name>A0A9D2BMJ4_9FIRM</name>
<reference evidence="1" key="2">
    <citation type="submission" date="2021-04" db="EMBL/GenBank/DDBJ databases">
        <authorList>
            <person name="Gilroy R."/>
        </authorList>
    </citation>
    <scope>NUCLEOTIDE SEQUENCE</scope>
    <source>
        <strain evidence="1">ChiGjej1B1-14440</strain>
    </source>
</reference>
<dbReference type="AlphaFoldDB" id="A0A9D2BMJ4"/>
<reference evidence="1" key="1">
    <citation type="journal article" date="2021" name="PeerJ">
        <title>Extensive microbial diversity within the chicken gut microbiome revealed by metagenomics and culture.</title>
        <authorList>
            <person name="Gilroy R."/>
            <person name="Ravi A."/>
            <person name="Getino M."/>
            <person name="Pursley I."/>
            <person name="Horton D.L."/>
            <person name="Alikhan N.F."/>
            <person name="Baker D."/>
            <person name="Gharbi K."/>
            <person name="Hall N."/>
            <person name="Watson M."/>
            <person name="Adriaenssens E.M."/>
            <person name="Foster-Nyarko E."/>
            <person name="Jarju S."/>
            <person name="Secka A."/>
            <person name="Antonio M."/>
            <person name="Oren A."/>
            <person name="Chaudhuri R.R."/>
            <person name="La Ragione R."/>
            <person name="Hildebrand F."/>
            <person name="Pallen M.J."/>
        </authorList>
    </citation>
    <scope>NUCLEOTIDE SEQUENCE</scope>
    <source>
        <strain evidence="1">ChiGjej1B1-14440</strain>
    </source>
</reference>